<accession>A0A8S1YJW2</accession>
<reference evidence="1" key="1">
    <citation type="submission" date="2021-01" db="EMBL/GenBank/DDBJ databases">
        <authorList>
            <consortium name="Genoscope - CEA"/>
            <person name="William W."/>
        </authorList>
    </citation>
    <scope>NUCLEOTIDE SEQUENCE</scope>
</reference>
<dbReference type="AlphaFoldDB" id="A0A8S1YJW2"/>
<dbReference type="EMBL" id="CAJJDO010000227">
    <property type="protein sequence ID" value="CAD8214585.1"/>
    <property type="molecule type" value="Genomic_DNA"/>
</dbReference>
<sequence>MIPIYNFKKEQKQLIELLDHNQIILIAYQGQKLNKDLTYISQMENKNLIKKFKGKQMKTFKMYNFKQQKLSKILIKEILKCNTQFSNKILNAIYQIKYNNLNYAKLQALIEIINQQQQQKRMQLLYEVFNKLNESNMIRKQAVIQLIRILILQFLVMEIVIAQLSFESILEIITGGIQLEFQMMQELKFWFLIQSEICELLDVKKLKFLLIIQKYLSFILNKNLYKNQKKQFLESALIILNKNYYHVEQICNQEFFHLIHNSNSNVVILQE</sequence>
<keyword evidence="2" id="KW-1185">Reference proteome</keyword>
<name>A0A8S1YJW2_9CILI</name>
<evidence type="ECO:0000313" key="1">
    <source>
        <dbReference type="EMBL" id="CAD8214585.1"/>
    </source>
</evidence>
<proteinExistence type="predicted"/>
<organism evidence="1 2">
    <name type="scientific">Paramecium pentaurelia</name>
    <dbReference type="NCBI Taxonomy" id="43138"/>
    <lineage>
        <taxon>Eukaryota</taxon>
        <taxon>Sar</taxon>
        <taxon>Alveolata</taxon>
        <taxon>Ciliophora</taxon>
        <taxon>Intramacronucleata</taxon>
        <taxon>Oligohymenophorea</taxon>
        <taxon>Peniculida</taxon>
        <taxon>Parameciidae</taxon>
        <taxon>Paramecium</taxon>
    </lineage>
</organism>
<protein>
    <submittedName>
        <fullName evidence="1">Uncharacterized protein</fullName>
    </submittedName>
</protein>
<comment type="caution">
    <text evidence="1">The sequence shown here is derived from an EMBL/GenBank/DDBJ whole genome shotgun (WGS) entry which is preliminary data.</text>
</comment>
<gene>
    <name evidence="1" type="ORF">PPENT_87.1.T2270003</name>
</gene>
<evidence type="ECO:0000313" key="2">
    <source>
        <dbReference type="Proteomes" id="UP000689195"/>
    </source>
</evidence>
<dbReference type="Proteomes" id="UP000689195">
    <property type="component" value="Unassembled WGS sequence"/>
</dbReference>